<evidence type="ECO:0000256" key="3">
    <source>
        <dbReference type="ARBA" id="ARBA00022692"/>
    </source>
</evidence>
<protein>
    <submittedName>
        <fullName evidence="7">Uncharacterized protein</fullName>
    </submittedName>
</protein>
<name>X1LD30_9ZZZZ</name>
<keyword evidence="5 6" id="KW-0472">Membrane</keyword>
<evidence type="ECO:0000313" key="7">
    <source>
        <dbReference type="EMBL" id="GAI00340.1"/>
    </source>
</evidence>
<dbReference type="PANTHER" id="PTHR30250:SF11">
    <property type="entry name" value="O-ANTIGEN TRANSPORTER-RELATED"/>
    <property type="match status" value="1"/>
</dbReference>
<accession>X1LD30</accession>
<dbReference type="GO" id="GO:0005886">
    <property type="term" value="C:plasma membrane"/>
    <property type="evidence" value="ECO:0007669"/>
    <property type="project" value="UniProtKB-SubCell"/>
</dbReference>
<reference evidence="7" key="1">
    <citation type="journal article" date="2014" name="Front. Microbiol.">
        <title>High frequency of phylogenetically diverse reductive dehalogenase-homologous genes in deep subseafloor sedimentary metagenomes.</title>
        <authorList>
            <person name="Kawai M."/>
            <person name="Futagami T."/>
            <person name="Toyoda A."/>
            <person name="Takaki Y."/>
            <person name="Nishi S."/>
            <person name="Hori S."/>
            <person name="Arai W."/>
            <person name="Tsubouchi T."/>
            <person name="Morono Y."/>
            <person name="Uchiyama I."/>
            <person name="Ito T."/>
            <person name="Fujiyama A."/>
            <person name="Inagaki F."/>
            <person name="Takami H."/>
        </authorList>
    </citation>
    <scope>NUCLEOTIDE SEQUENCE</scope>
    <source>
        <strain evidence="7">Expedition CK06-06</strain>
    </source>
</reference>
<comment type="subcellular location">
    <subcellularLocation>
        <location evidence="1">Cell membrane</location>
        <topology evidence="1">Multi-pass membrane protein</topology>
    </subcellularLocation>
</comment>
<feature type="transmembrane region" description="Helical" evidence="6">
    <location>
        <begin position="173"/>
        <end position="189"/>
    </location>
</feature>
<keyword evidence="4 6" id="KW-1133">Transmembrane helix</keyword>
<dbReference type="InterPro" id="IPR050833">
    <property type="entry name" value="Poly_Biosynth_Transport"/>
</dbReference>
<sequence length="231" mass="26348">EVGVFSAGFKIIIMLLIIERVFHYVFFPVISKQFIHTPEKLRSSFTFLTRLLFAITIPLTFGGIILADNLINFIYGAEFKGAIMIFRILLLYFLVAPVNTIFGYGLVSINQEHRFFKVITYTALINLILIIILGINFKGQGAALALFVSETIAIVLMNRELKKFVKFKSLKHIIKPFIASIIMVIALYVLKHLSIIILVILGIIIYSVVFYLIKGFSKEEIRNLKQTIIQK</sequence>
<evidence type="ECO:0000256" key="1">
    <source>
        <dbReference type="ARBA" id="ARBA00004651"/>
    </source>
</evidence>
<feature type="non-terminal residue" evidence="7">
    <location>
        <position position="1"/>
    </location>
</feature>
<gene>
    <name evidence="7" type="ORF">S06H3_07765</name>
</gene>
<evidence type="ECO:0000256" key="6">
    <source>
        <dbReference type="SAM" id="Phobius"/>
    </source>
</evidence>
<proteinExistence type="predicted"/>
<dbReference type="AlphaFoldDB" id="X1LD30"/>
<dbReference type="Pfam" id="PF13440">
    <property type="entry name" value="Polysacc_synt_3"/>
    <property type="match status" value="1"/>
</dbReference>
<feature type="transmembrane region" description="Helical" evidence="6">
    <location>
        <begin position="81"/>
        <end position="106"/>
    </location>
</feature>
<dbReference type="EMBL" id="BARV01003187">
    <property type="protein sequence ID" value="GAI00340.1"/>
    <property type="molecule type" value="Genomic_DNA"/>
</dbReference>
<dbReference type="PANTHER" id="PTHR30250">
    <property type="entry name" value="PST FAMILY PREDICTED COLANIC ACID TRANSPORTER"/>
    <property type="match status" value="1"/>
</dbReference>
<feature type="transmembrane region" description="Helical" evidence="6">
    <location>
        <begin position="195"/>
        <end position="213"/>
    </location>
</feature>
<comment type="caution">
    <text evidence="7">The sequence shown here is derived from an EMBL/GenBank/DDBJ whole genome shotgun (WGS) entry which is preliminary data.</text>
</comment>
<feature type="transmembrane region" description="Helical" evidence="6">
    <location>
        <begin position="118"/>
        <end position="137"/>
    </location>
</feature>
<evidence type="ECO:0000256" key="4">
    <source>
        <dbReference type="ARBA" id="ARBA00022989"/>
    </source>
</evidence>
<feature type="transmembrane region" description="Helical" evidence="6">
    <location>
        <begin position="51"/>
        <end position="75"/>
    </location>
</feature>
<keyword evidence="3 6" id="KW-0812">Transmembrane</keyword>
<organism evidence="7">
    <name type="scientific">marine sediment metagenome</name>
    <dbReference type="NCBI Taxonomy" id="412755"/>
    <lineage>
        <taxon>unclassified sequences</taxon>
        <taxon>metagenomes</taxon>
        <taxon>ecological metagenomes</taxon>
    </lineage>
</organism>
<feature type="transmembrane region" description="Helical" evidence="6">
    <location>
        <begin position="12"/>
        <end position="30"/>
    </location>
</feature>
<feature type="transmembrane region" description="Helical" evidence="6">
    <location>
        <begin position="143"/>
        <end position="161"/>
    </location>
</feature>
<keyword evidence="2" id="KW-1003">Cell membrane</keyword>
<evidence type="ECO:0000256" key="5">
    <source>
        <dbReference type="ARBA" id="ARBA00023136"/>
    </source>
</evidence>
<evidence type="ECO:0000256" key="2">
    <source>
        <dbReference type="ARBA" id="ARBA00022475"/>
    </source>
</evidence>